<keyword evidence="2" id="KW-0808">Transferase</keyword>
<evidence type="ECO:0000256" key="1">
    <source>
        <dbReference type="ARBA" id="ARBA00022676"/>
    </source>
</evidence>
<dbReference type="SUPFAM" id="SSF53756">
    <property type="entry name" value="UDP-Glycosyltransferase/glycogen phosphorylase"/>
    <property type="match status" value="1"/>
</dbReference>
<dbReference type="Pfam" id="PF13439">
    <property type="entry name" value="Glyco_transf_4"/>
    <property type="match status" value="1"/>
</dbReference>
<dbReference type="KEGG" id="tfa:BW733_17160"/>
<keyword evidence="5" id="KW-1185">Reference proteome</keyword>
<gene>
    <name evidence="4" type="ORF">BW733_17160</name>
</gene>
<keyword evidence="1" id="KW-0328">Glycosyltransferase</keyword>
<dbReference type="InterPro" id="IPR050194">
    <property type="entry name" value="Glycosyltransferase_grp1"/>
</dbReference>
<evidence type="ECO:0000313" key="4">
    <source>
        <dbReference type="EMBL" id="AQP52293.1"/>
    </source>
</evidence>
<dbReference type="GO" id="GO:0016757">
    <property type="term" value="F:glycosyltransferase activity"/>
    <property type="evidence" value="ECO:0007669"/>
    <property type="project" value="UniProtKB-KW"/>
</dbReference>
<dbReference type="InterPro" id="IPR028098">
    <property type="entry name" value="Glyco_trans_4-like_N"/>
</dbReference>
<name>A0A1Q2D1V0_9ACTN</name>
<dbReference type="GO" id="GO:1901137">
    <property type="term" value="P:carbohydrate derivative biosynthetic process"/>
    <property type="evidence" value="ECO:0007669"/>
    <property type="project" value="UniProtKB-ARBA"/>
</dbReference>
<dbReference type="Pfam" id="PF13692">
    <property type="entry name" value="Glyco_trans_1_4"/>
    <property type="match status" value="1"/>
</dbReference>
<evidence type="ECO:0000259" key="3">
    <source>
        <dbReference type="Pfam" id="PF13439"/>
    </source>
</evidence>
<accession>A0A1Q2D1V0</accession>
<organism evidence="4 5">
    <name type="scientific">Tessaracoccus flavescens</name>
    <dbReference type="NCBI Taxonomy" id="399497"/>
    <lineage>
        <taxon>Bacteria</taxon>
        <taxon>Bacillati</taxon>
        <taxon>Actinomycetota</taxon>
        <taxon>Actinomycetes</taxon>
        <taxon>Propionibacteriales</taxon>
        <taxon>Propionibacteriaceae</taxon>
        <taxon>Tessaracoccus</taxon>
    </lineage>
</organism>
<dbReference type="STRING" id="399497.BW733_17160"/>
<proteinExistence type="predicted"/>
<feature type="domain" description="Glycosyltransferase subfamily 4-like N-terminal" evidence="3">
    <location>
        <begin position="14"/>
        <end position="168"/>
    </location>
</feature>
<protein>
    <recommendedName>
        <fullName evidence="3">Glycosyltransferase subfamily 4-like N-terminal domain-containing protein</fullName>
    </recommendedName>
</protein>
<evidence type="ECO:0000256" key="2">
    <source>
        <dbReference type="ARBA" id="ARBA00022679"/>
    </source>
</evidence>
<dbReference type="Proteomes" id="UP000188235">
    <property type="component" value="Chromosome"/>
</dbReference>
<dbReference type="PANTHER" id="PTHR45947">
    <property type="entry name" value="SULFOQUINOVOSYL TRANSFERASE SQD2"/>
    <property type="match status" value="1"/>
</dbReference>
<dbReference type="RefSeq" id="WP_077352405.1">
    <property type="nucleotide sequence ID" value="NZ_CP019607.1"/>
</dbReference>
<dbReference type="Gene3D" id="3.40.50.2000">
    <property type="entry name" value="Glycogen Phosphorylase B"/>
    <property type="match status" value="2"/>
</dbReference>
<sequence length="338" mass="35530">MRVCLVCPYSLDHPGGVATHVLGLARWLRSNGAEAEVLAPGTGTVHTDVPLRLLGRSVPLPFNGSVAHLGLSPAQAAKAREISAGYDLVHVHEPLTPGLAYACARSADRLVVTHHASFEPGRALLRLLRARAARLPDRVTLAVSQAAARLVGDVTGDAPHLVPNAIELPERSDAPQTGPPMVVFVGRIREPRKGYEVFADVARLVPEARFVAVGQGGRGAGGVEELGLLDGAALGRVLDGARVLMAPNLYGESFGIVLIEGLAHGAAVVASDLAAFRDVVDDPAVATFFPAGDAMAAAETLRARLSAPHDRDKARQVAERYGWDIVGPQVLEAYRRAG</sequence>
<dbReference type="EMBL" id="CP019607">
    <property type="protein sequence ID" value="AQP52293.1"/>
    <property type="molecule type" value="Genomic_DNA"/>
</dbReference>
<dbReference type="CDD" id="cd03801">
    <property type="entry name" value="GT4_PimA-like"/>
    <property type="match status" value="1"/>
</dbReference>
<dbReference type="PANTHER" id="PTHR45947:SF3">
    <property type="entry name" value="SULFOQUINOVOSYL TRANSFERASE SQD2"/>
    <property type="match status" value="1"/>
</dbReference>
<reference evidence="4 5" key="1">
    <citation type="journal article" date="2008" name="Int. J. Syst. Evol. Microbiol.">
        <title>Tessaracoccus flavescens sp. nov., isolated from marine sediment.</title>
        <authorList>
            <person name="Lee D.W."/>
            <person name="Lee S.D."/>
        </authorList>
    </citation>
    <scope>NUCLEOTIDE SEQUENCE [LARGE SCALE GENOMIC DNA]</scope>
    <source>
        <strain evidence="4 5">SST-39T</strain>
    </source>
</reference>
<dbReference type="OrthoDB" id="5240531at2"/>
<evidence type="ECO:0000313" key="5">
    <source>
        <dbReference type="Proteomes" id="UP000188235"/>
    </source>
</evidence>
<dbReference type="AlphaFoldDB" id="A0A1Q2D1V0"/>